<feature type="signal peptide" evidence="2">
    <location>
        <begin position="1"/>
        <end position="25"/>
    </location>
</feature>
<reference evidence="3 4" key="1">
    <citation type="submission" date="2015-09" db="EMBL/GenBank/DDBJ databases">
        <authorList>
            <consortium name="Pathogen Informatics"/>
        </authorList>
    </citation>
    <scope>NUCLEOTIDE SEQUENCE [LARGE SCALE GENOMIC DNA]</scope>
    <source>
        <strain evidence="3 4">2789STDY5834957</strain>
    </source>
</reference>
<organism evidence="3 4">
    <name type="scientific">Blautia obeum</name>
    <dbReference type="NCBI Taxonomy" id="40520"/>
    <lineage>
        <taxon>Bacteria</taxon>
        <taxon>Bacillati</taxon>
        <taxon>Bacillota</taxon>
        <taxon>Clostridia</taxon>
        <taxon>Lachnospirales</taxon>
        <taxon>Lachnospiraceae</taxon>
        <taxon>Blautia</taxon>
    </lineage>
</organism>
<accession>A0A174RM94</accession>
<protein>
    <recommendedName>
        <fullName evidence="5">Lipoprotein</fullName>
    </recommendedName>
</protein>
<sequence length="114" mass="11874">MKTWKLVSGILSIVLFFMVAFQSCAAGLSNSLSETGEVSGSAGIIVAIMLLAGGIVSIATRKGSKGGNIALIVLFGIATFFGYTLAGSFSDLKIWATWCLVNVILAIVSLVKQK</sequence>
<dbReference type="PROSITE" id="PS51257">
    <property type="entry name" value="PROKAR_LIPOPROTEIN"/>
    <property type="match status" value="1"/>
</dbReference>
<dbReference type="Proteomes" id="UP000095762">
    <property type="component" value="Unassembled WGS sequence"/>
</dbReference>
<name>A0A174RM94_9FIRM</name>
<dbReference type="EMBL" id="CZBP01000005">
    <property type="protein sequence ID" value="CUP83559.1"/>
    <property type="molecule type" value="Genomic_DNA"/>
</dbReference>
<keyword evidence="1" id="KW-0472">Membrane</keyword>
<feature type="transmembrane region" description="Helical" evidence="1">
    <location>
        <begin position="67"/>
        <end position="86"/>
    </location>
</feature>
<keyword evidence="2" id="KW-0732">Signal</keyword>
<evidence type="ECO:0008006" key="5">
    <source>
        <dbReference type="Google" id="ProtNLM"/>
    </source>
</evidence>
<dbReference type="RefSeq" id="WP_055059540.1">
    <property type="nucleotide sequence ID" value="NZ_CZBP01000005.1"/>
</dbReference>
<proteinExistence type="predicted"/>
<evidence type="ECO:0000256" key="1">
    <source>
        <dbReference type="SAM" id="Phobius"/>
    </source>
</evidence>
<keyword evidence="1" id="KW-1133">Transmembrane helix</keyword>
<feature type="transmembrane region" description="Helical" evidence="1">
    <location>
        <begin position="41"/>
        <end position="60"/>
    </location>
</feature>
<keyword evidence="1" id="KW-0812">Transmembrane</keyword>
<evidence type="ECO:0000313" key="3">
    <source>
        <dbReference type="EMBL" id="CUP83559.1"/>
    </source>
</evidence>
<feature type="chain" id="PRO_5008032060" description="Lipoprotein" evidence="2">
    <location>
        <begin position="26"/>
        <end position="114"/>
    </location>
</feature>
<gene>
    <name evidence="3" type="ORF">ERS852569_00931</name>
</gene>
<evidence type="ECO:0000256" key="2">
    <source>
        <dbReference type="SAM" id="SignalP"/>
    </source>
</evidence>
<evidence type="ECO:0000313" key="4">
    <source>
        <dbReference type="Proteomes" id="UP000095762"/>
    </source>
</evidence>
<feature type="transmembrane region" description="Helical" evidence="1">
    <location>
        <begin position="92"/>
        <end position="111"/>
    </location>
</feature>
<dbReference type="AlphaFoldDB" id="A0A174RM94"/>